<dbReference type="Pfam" id="PF23552">
    <property type="entry name" value="ParB_C"/>
    <property type="match status" value="1"/>
</dbReference>
<evidence type="ECO:0000313" key="6">
    <source>
        <dbReference type="EMBL" id="THV40608.1"/>
    </source>
</evidence>
<evidence type="ECO:0000256" key="3">
    <source>
        <dbReference type="ARBA" id="ARBA00023125"/>
    </source>
</evidence>
<dbReference type="InterPro" id="IPR004437">
    <property type="entry name" value="ParB/RepB/Spo0J"/>
</dbReference>
<name>A0A4S8Q8K8_9ACTN</name>
<dbReference type="GO" id="GO:0003677">
    <property type="term" value="F:DNA binding"/>
    <property type="evidence" value="ECO:0007669"/>
    <property type="project" value="UniProtKB-KW"/>
</dbReference>
<comment type="similarity">
    <text evidence="1">Belongs to the ParB family.</text>
</comment>
<dbReference type="SMART" id="SM00470">
    <property type="entry name" value="ParB"/>
    <property type="match status" value="1"/>
</dbReference>
<comment type="caution">
    <text evidence="6">The sequence shown here is derived from an EMBL/GenBank/DDBJ whole genome shotgun (WGS) entry which is preliminary data.</text>
</comment>
<dbReference type="InterPro" id="IPR036086">
    <property type="entry name" value="ParB/Sulfiredoxin_sf"/>
</dbReference>
<keyword evidence="3" id="KW-0238">DNA-binding</keyword>
<gene>
    <name evidence="6" type="ORF">FAB82_15210</name>
</gene>
<dbReference type="NCBIfam" id="TIGR00180">
    <property type="entry name" value="parB_part"/>
    <property type="match status" value="1"/>
</dbReference>
<dbReference type="Proteomes" id="UP000308760">
    <property type="component" value="Unassembled WGS sequence"/>
</dbReference>
<dbReference type="OrthoDB" id="9802051at2"/>
<dbReference type="AlphaFoldDB" id="A0A4S8Q8K8"/>
<dbReference type="GO" id="GO:0005694">
    <property type="term" value="C:chromosome"/>
    <property type="evidence" value="ECO:0007669"/>
    <property type="project" value="TreeGrafter"/>
</dbReference>
<reference evidence="6 7" key="2">
    <citation type="submission" date="2019-05" db="EMBL/GenBank/DDBJ databases">
        <title>Glycomyces buryatensis sp. nov.</title>
        <authorList>
            <person name="Nikitina E."/>
        </authorList>
    </citation>
    <scope>NUCLEOTIDE SEQUENCE [LARGE SCALE GENOMIC DNA]</scope>
    <source>
        <strain evidence="6 7">18</strain>
    </source>
</reference>
<dbReference type="FunFam" id="3.90.1530.30:FF:000001">
    <property type="entry name" value="Chromosome partitioning protein ParB"/>
    <property type="match status" value="1"/>
</dbReference>
<reference evidence="7" key="1">
    <citation type="submission" date="2019-04" db="EMBL/GenBank/DDBJ databases">
        <title>Nocardioides xinjiangensis sp. nov.</title>
        <authorList>
            <person name="Liu S."/>
        </authorList>
    </citation>
    <scope>NUCLEOTIDE SEQUENCE [LARGE SCALE GENOMIC DNA]</scope>
    <source>
        <strain evidence="7">18</strain>
    </source>
</reference>
<accession>A0A4S8Q8K8</accession>
<dbReference type="InterPro" id="IPR003115">
    <property type="entry name" value="ParB_N"/>
</dbReference>
<dbReference type="GO" id="GO:0007059">
    <property type="term" value="P:chromosome segregation"/>
    <property type="evidence" value="ECO:0007669"/>
    <property type="project" value="UniProtKB-KW"/>
</dbReference>
<keyword evidence="7" id="KW-1185">Reference proteome</keyword>
<dbReference type="PANTHER" id="PTHR33375:SF1">
    <property type="entry name" value="CHROMOSOME-PARTITIONING PROTEIN PARB-RELATED"/>
    <property type="match status" value="1"/>
</dbReference>
<dbReference type="FunFam" id="1.10.10.2830:FF:000001">
    <property type="entry name" value="Chromosome partitioning protein ParB"/>
    <property type="match status" value="1"/>
</dbReference>
<feature type="domain" description="ParB-like N-terminal" evidence="5">
    <location>
        <begin position="95"/>
        <end position="192"/>
    </location>
</feature>
<dbReference type="Pfam" id="PF02195">
    <property type="entry name" value="ParB_N"/>
    <property type="match status" value="1"/>
</dbReference>
<dbReference type="Gene3D" id="1.10.10.2830">
    <property type="match status" value="1"/>
</dbReference>
<evidence type="ECO:0000256" key="1">
    <source>
        <dbReference type="ARBA" id="ARBA00006295"/>
    </source>
</evidence>
<dbReference type="GO" id="GO:0045881">
    <property type="term" value="P:positive regulation of sporulation resulting in formation of a cellular spore"/>
    <property type="evidence" value="ECO:0007669"/>
    <property type="project" value="TreeGrafter"/>
</dbReference>
<evidence type="ECO:0000259" key="5">
    <source>
        <dbReference type="SMART" id="SM00470"/>
    </source>
</evidence>
<dbReference type="RefSeq" id="WP_136535382.1">
    <property type="nucleotide sequence ID" value="NZ_STGY01000056.1"/>
</dbReference>
<protein>
    <submittedName>
        <fullName evidence="6">ParB/RepB/Spo0J family partition protein</fullName>
    </submittedName>
</protein>
<dbReference type="SUPFAM" id="SSF110849">
    <property type="entry name" value="ParB/Sulfiredoxin"/>
    <property type="match status" value="1"/>
</dbReference>
<keyword evidence="2" id="KW-0159">Chromosome partition</keyword>
<dbReference type="InterPro" id="IPR057240">
    <property type="entry name" value="ParB_dimer_C"/>
</dbReference>
<evidence type="ECO:0000313" key="7">
    <source>
        <dbReference type="Proteomes" id="UP000308760"/>
    </source>
</evidence>
<dbReference type="PANTHER" id="PTHR33375">
    <property type="entry name" value="CHROMOSOME-PARTITIONING PROTEIN PARB-RELATED"/>
    <property type="match status" value="1"/>
</dbReference>
<dbReference type="EMBL" id="STGY01000056">
    <property type="protein sequence ID" value="THV40608.1"/>
    <property type="molecule type" value="Genomic_DNA"/>
</dbReference>
<evidence type="ECO:0000256" key="4">
    <source>
        <dbReference type="SAM" id="MobiDB-lite"/>
    </source>
</evidence>
<sequence>MAAAKRGGLGRGLGALIPTGLAESTTNEAEEEEAVPQATPAPRKAALVERNVERNVSRETSRAAVVEEEKPTADVSRETSADDGGLVPVPGASFRLIPIADIGTNPKQPRQIFDEEHLAELQTSLSEVGLLQPIAVRERAEGEGAHDGAKFELVMGERRLRAATALGWETVPAIIRRTADDELLREALLENIHRVQLNPLEEGAAYQQLLEEFNVTQDVLAKRIGRSRPQISNMIRLLSLPAQVQSKVAAGVLTAGHARALLGLDSGDTQEHIAERIISEGLSVRSTEELVTACRLEEKPELDEPPVGSPRPAKDRIKAPGLEELKDRLSDHFETKVGVTWGRKKGKIVIEFGSLSDLDRIVEQIGVE</sequence>
<organism evidence="6 7">
    <name type="scientific">Glycomyces buryatensis</name>
    <dbReference type="NCBI Taxonomy" id="2570927"/>
    <lineage>
        <taxon>Bacteria</taxon>
        <taxon>Bacillati</taxon>
        <taxon>Actinomycetota</taxon>
        <taxon>Actinomycetes</taxon>
        <taxon>Glycomycetales</taxon>
        <taxon>Glycomycetaceae</taxon>
        <taxon>Glycomyces</taxon>
    </lineage>
</organism>
<dbReference type="InterPro" id="IPR041468">
    <property type="entry name" value="HTH_ParB/Spo0J"/>
</dbReference>
<dbReference type="SUPFAM" id="SSF109709">
    <property type="entry name" value="KorB DNA-binding domain-like"/>
    <property type="match status" value="1"/>
</dbReference>
<evidence type="ECO:0000256" key="2">
    <source>
        <dbReference type="ARBA" id="ARBA00022829"/>
    </source>
</evidence>
<feature type="region of interest" description="Disordered" evidence="4">
    <location>
        <begin position="1"/>
        <end position="87"/>
    </location>
</feature>
<dbReference type="Gene3D" id="3.90.1530.30">
    <property type="match status" value="1"/>
</dbReference>
<dbReference type="InterPro" id="IPR050336">
    <property type="entry name" value="Chromosome_partition/occlusion"/>
</dbReference>
<feature type="compositionally biased region" description="Basic and acidic residues" evidence="4">
    <location>
        <begin position="46"/>
        <end position="80"/>
    </location>
</feature>
<dbReference type="Pfam" id="PF17762">
    <property type="entry name" value="HTH_ParB"/>
    <property type="match status" value="1"/>
</dbReference>
<proteinExistence type="inferred from homology"/>